<dbReference type="EMBL" id="OIVN01000001">
    <property type="protein sequence ID" value="SPC72145.1"/>
    <property type="molecule type" value="Genomic_DNA"/>
</dbReference>
<dbReference type="InterPro" id="IPR001878">
    <property type="entry name" value="Znf_CCHC"/>
</dbReference>
<protein>
    <recommendedName>
        <fullName evidence="3">CCHC-type domain-containing protein</fullName>
    </recommendedName>
</protein>
<dbReference type="PANTHER" id="PTHR33116:SF86">
    <property type="entry name" value="REVERSE TRANSCRIPTASE DOMAIN-CONTAINING PROTEIN"/>
    <property type="match status" value="1"/>
</dbReference>
<keyword evidence="1" id="KW-0863">Zinc-finger</keyword>
<feature type="region of interest" description="Disordered" evidence="2">
    <location>
        <begin position="400"/>
        <end position="419"/>
    </location>
</feature>
<dbReference type="InterPro" id="IPR044730">
    <property type="entry name" value="RNase_H-like_dom_plant"/>
</dbReference>
<dbReference type="PROSITE" id="PS50158">
    <property type="entry name" value="ZF_CCHC"/>
    <property type="match status" value="1"/>
</dbReference>
<dbReference type="SUPFAM" id="SSF56672">
    <property type="entry name" value="DNA/RNA polymerases"/>
    <property type="match status" value="1"/>
</dbReference>
<dbReference type="GO" id="GO:0003676">
    <property type="term" value="F:nucleic acid binding"/>
    <property type="evidence" value="ECO:0007669"/>
    <property type="project" value="InterPro"/>
</dbReference>
<evidence type="ECO:0000313" key="4">
    <source>
        <dbReference type="EMBL" id="SPC72145.1"/>
    </source>
</evidence>
<dbReference type="Pfam" id="PF00078">
    <property type="entry name" value="RVT_1"/>
    <property type="match status" value="1"/>
</dbReference>
<dbReference type="AlphaFoldDB" id="A0A2N9EBN3"/>
<dbReference type="GO" id="GO:0004523">
    <property type="term" value="F:RNA-DNA hybrid ribonuclease activity"/>
    <property type="evidence" value="ECO:0007669"/>
    <property type="project" value="InterPro"/>
</dbReference>
<organism evidence="4">
    <name type="scientific">Fagus sylvatica</name>
    <name type="common">Beechnut</name>
    <dbReference type="NCBI Taxonomy" id="28930"/>
    <lineage>
        <taxon>Eukaryota</taxon>
        <taxon>Viridiplantae</taxon>
        <taxon>Streptophyta</taxon>
        <taxon>Embryophyta</taxon>
        <taxon>Tracheophyta</taxon>
        <taxon>Spermatophyta</taxon>
        <taxon>Magnoliopsida</taxon>
        <taxon>eudicotyledons</taxon>
        <taxon>Gunneridae</taxon>
        <taxon>Pentapetalae</taxon>
        <taxon>rosids</taxon>
        <taxon>fabids</taxon>
        <taxon>Fagales</taxon>
        <taxon>Fagaceae</taxon>
        <taxon>Fagus</taxon>
    </lineage>
</organism>
<dbReference type="InterPro" id="IPR000477">
    <property type="entry name" value="RT_dom"/>
</dbReference>
<dbReference type="Pfam" id="PF13456">
    <property type="entry name" value="RVT_3"/>
    <property type="match status" value="1"/>
</dbReference>
<name>A0A2N9EBN3_FAGSY</name>
<gene>
    <name evidence="4" type="ORF">FSB_LOCUS27</name>
</gene>
<dbReference type="InterPro" id="IPR025836">
    <property type="entry name" value="Zn_knuckle_CX2CX4HX4C"/>
</dbReference>
<dbReference type="InterPro" id="IPR043502">
    <property type="entry name" value="DNA/RNA_pol_sf"/>
</dbReference>
<dbReference type="InterPro" id="IPR002156">
    <property type="entry name" value="RNaseH_domain"/>
</dbReference>
<dbReference type="CDD" id="cd06222">
    <property type="entry name" value="RNase_H_like"/>
    <property type="match status" value="1"/>
</dbReference>
<keyword evidence="1" id="KW-0479">Metal-binding</keyword>
<feature type="domain" description="CCHC-type" evidence="3">
    <location>
        <begin position="156"/>
        <end position="169"/>
    </location>
</feature>
<evidence type="ECO:0000256" key="2">
    <source>
        <dbReference type="SAM" id="MobiDB-lite"/>
    </source>
</evidence>
<dbReference type="PANTHER" id="PTHR33116">
    <property type="entry name" value="REVERSE TRANSCRIPTASE ZINC-BINDING DOMAIN-CONTAINING PROTEIN-RELATED-RELATED"/>
    <property type="match status" value="1"/>
</dbReference>
<dbReference type="Pfam" id="PF14392">
    <property type="entry name" value="zf-CCHC_4"/>
    <property type="match status" value="1"/>
</dbReference>
<evidence type="ECO:0000259" key="3">
    <source>
        <dbReference type="PROSITE" id="PS50158"/>
    </source>
</evidence>
<keyword evidence="1" id="KW-0862">Zinc</keyword>
<evidence type="ECO:0000256" key="1">
    <source>
        <dbReference type="PROSITE-ProRule" id="PRU00047"/>
    </source>
</evidence>
<dbReference type="GO" id="GO:0008270">
    <property type="term" value="F:zinc ion binding"/>
    <property type="evidence" value="ECO:0007669"/>
    <property type="project" value="UniProtKB-KW"/>
</dbReference>
<dbReference type="InterPro" id="IPR025558">
    <property type="entry name" value="DUF4283"/>
</dbReference>
<sequence>MEKLVAKTRQLGWSQKAIRLETEPKAEEKSKLLLLGKILSTKVFSKLVVKDIIDKAWNTTKPVDVSLIDKNVFLFSFNHEVDVFRVWDRRPWSLKGEHLILKKYNPDWSLNERTEDRQNDWGGFGCGFNRFPLDREDQGLHPLWIPFKFEKLGSFCYGCGILGHDIKDCHKDEIQKLWKEKVTLGIHSNWLRSEANEFQPGIDLEELKNSDLAECGSSGEFGSSSAKDKGKRQLVDSHSPWISAVQLTSYVRNEQRLRKPLEQTESMVENSPVADGVQMRPEGMVVAVIGGLEGTRVDSNKALRTSIEDINVQLGEEDLVQRELKSPVGPSLVPHVQSLIEGADQSFNLEFGLTMVKVGPLINLNFKVQPNLELTPTCRKRSLDEPKIAFQRFKKACETPDMSSEPSLTKPLKKNSKSGTRAHTIKSLARAQMEDKKMLQLQGACRAPTVRTIKALTRYEGLDILFLAETKVDTPRIDTLVYSDPPESPWLLILVYGPPYLAKRKKFWELMENLILSFSGLWLDRGLCNPDWLTLFPQAGVRHITAPNSNHNPITLDTNLEVTKSTKPFRFEAMWARVPTSLDVVDNAWNVSIDGLQDLRLLKWFNFTLLLNGTKSVSFSPSRGIRQGDPLSPYLFILCNEIMARLINRASNDGSISGVKMTLGGLFISKLIYADDVLLFCGAKIAKVEVLMGCVNKFCYWSGLSLNIDKFGMFVSKGVHSQFSRQVKHLWGFKPLAKEVKYLGLPLFLSANKVKDFAFMKEKLESRVSGWKSKCLSWAGRATLIKSVAQATLVYSISVFKLPKVLCSNLDAIVRKFWWCPQKDSNKFYTPMAWASLWLEKSRVLLTRGACRMVGTGLSTLMTVKSAYKEFCLHASQSGSVPVMKKIWKLSIHERLKMHLWRIASNLLPSKAVKKVSISSLAPTTVRWIASAQNYIKINCDAAIGSFCSSLAVVARDWKGTLALALSKKANITIPFQAETEAILWAVQIARDRNWNSVIVESNSKFCIDALCGVSMDYPWRITGCIFVFFCAWRIGLGGPFLGPAG</sequence>
<accession>A0A2N9EBN3</accession>
<proteinExistence type="predicted"/>
<dbReference type="Pfam" id="PF14111">
    <property type="entry name" value="DUF4283"/>
    <property type="match status" value="1"/>
</dbReference>
<reference evidence="4" key="1">
    <citation type="submission" date="2018-02" db="EMBL/GenBank/DDBJ databases">
        <authorList>
            <person name="Cohen D.B."/>
            <person name="Kent A.D."/>
        </authorList>
    </citation>
    <scope>NUCLEOTIDE SEQUENCE</scope>
</reference>